<dbReference type="PROSITE" id="PS50878">
    <property type="entry name" value="RT_POL"/>
    <property type="match status" value="1"/>
</dbReference>
<evidence type="ECO:0000259" key="2">
    <source>
        <dbReference type="PROSITE" id="PS50878"/>
    </source>
</evidence>
<comment type="caution">
    <text evidence="3">The sequence shown here is derived from an EMBL/GenBank/DDBJ whole genome shotgun (WGS) entry which is preliminary data.</text>
</comment>
<dbReference type="PANTHER" id="PTHR35450:SF2">
    <property type="entry name" value="REVERSE TRANSCRIPTASE DOMAIN-CONTAINING PROTEIN"/>
    <property type="match status" value="1"/>
</dbReference>
<feature type="region of interest" description="Disordered" evidence="1">
    <location>
        <begin position="1"/>
        <end position="129"/>
    </location>
</feature>
<feature type="region of interest" description="Disordered" evidence="1">
    <location>
        <begin position="849"/>
        <end position="870"/>
    </location>
</feature>
<dbReference type="EMBL" id="SNRW01003217">
    <property type="protein sequence ID" value="KAA6390441.1"/>
    <property type="molecule type" value="Genomic_DNA"/>
</dbReference>
<feature type="domain" description="Reverse transcriptase" evidence="2">
    <location>
        <begin position="1243"/>
        <end position="1530"/>
    </location>
</feature>
<feature type="non-terminal residue" evidence="3">
    <location>
        <position position="2014"/>
    </location>
</feature>
<feature type="compositionally biased region" description="Polar residues" evidence="1">
    <location>
        <begin position="94"/>
        <end position="114"/>
    </location>
</feature>
<dbReference type="SUPFAM" id="SSF56672">
    <property type="entry name" value="DNA/RNA polymerases"/>
    <property type="match status" value="1"/>
</dbReference>
<sequence length="2014" mass="229884">MPFDTGQDPRETAELENPRAGAGEELTTKHEATIMERSSEGKLMPEVPSAEMQSATATSPGGENSNSGFSPVTPRVLIVANNPNATNSSSTSSGELQTPDTSNVNIISPTVDNPTSHHHDQENFETSPTQVEIQSTQVETSQSGIDNVINTPKQSNEIVILGNDIMKPPNPRNINITKPIPHKHKQHRVVSPVSLASTTNSSKQKEYKSILPQVMVPIFNKEKAFAEITIIDSKFQTRDNYIRFPHVVLSKGVNGQLETHTNVVLQCKKRDPTAYDLPPNLMIPISASKYCERCGQAMQDADKNWDFIFDGSKYECVNDKENKSNLNLKAKFTKTDQKTTKEVARLVHPKVIKELEHQKSFVNKTIHPLSKQSRAIQRPHTAEEVAYIINEAWYPDKATFMVQDLHSAITSKSYQFREDQKPSQEQLQELSTLLAPRIAGINPLFLDPRLIAEAANRIRMISQVTCDFSVLHAMGLEENRIIKITDGCEFSFNEIKNNLAFLTLCGISPLISVFPHLMVLFNQCFWGCQLVNIPVPLPLEFLAPSNFTTEPSEALLREIIRRQALPHHFNTFGPTLFARPAVFEIYDDENADHQVLAERNMIALSCQAHFGYPVFLRQCLVKPFELFEQQSPTDTLEEREKKAIQTKSRFPVNITQLLQQEKATVAQINRAIKESNKNKYKRNEQRDDPVHYDDPFQFSGRVTKGTMFNFDGFYITIPTCEIRKTGLFGGGVQSQNHNAIIPNFDHKSPNSYFTLPNHEFPSYCKNPLFAIFLSDFTYHYKKYEEIWEDEQLDPRKSKNRCLVATQKYGFGEKEEEQNDDPPIMIRMYELWLEDMLKIVQITNQIEQSQNQQLNSQPQQSHPNLNQPQRSQQLHLIKPPKPKPKIQKTFFIETWNAHDAQALAEINAASAPDIYDEEEEMNNIQKPIETFGKELSPNKVKPYTPQQGRIYWNDKDTASYLTAVKALSGPLIFNAIQTILQYKNEKAPREKDLKLKEAEKACAKILGITGYIRKNCDHERERRNKARKLLPKRSKVVKKMMMKRQKSLYQQEMQDDDDEDNSINEIDEEENDVDAVQNMFFKPADKRELREKKLCEIENNYYQPSGNFTKAFLTKEEVEKISPAMITKSNIYCQLGRVGDAHNHLFDAESGTAILPPSIETATKLQKIFTTEQQPDLTLPIPSEKASKKEDLLKLFTIQFFEKEINKSKSGSAPGPSGWSTDLIKRLCRQFHPFLKLLYEFFHIMIEANFYPECFFTGSIIGLHKQGKVEPRPITIPEPFDKLMSRTIAKLERDAYNKGIPETQHGVGKAWGGEKIIALIQSTIDLQKIACQYNPESELIIIQTDITGAFNQIKKSQLLNKLQNDCDMSEIGLNFFHQSFTKTKIFHFTKEQVIPINQTIGIPQGNPLSPSNFAIMTAQLMKNLNTEKLSDFEYKEVAASIGNFTEWINAVVAYIDDMFIFASSMQQAKDLMNQADRELQEINMKFNYNKCKAVIIKNGKIQNLEQQENQINTDQGSIEIVESLDVLGIPVTQSQEFRNKRFIELGTKALRTQDATTLLYEQNGVCVDRFCVSSKLTRFLQMTQVEQSLLKEFDQLFTQKFANYTHLKGDCNRRILNLPIKMGGAGMISLEDIQQPAMIATMYQLIQEPSVAELVRKAGIINEQDIEPDWKNKIEIMGNTKEQSGRLLEFLSVWEKIQTEYQNEKSPNSKIDQHTLWFDKKKNDYLEEISKAAKLGPLKQNRLIGADGTLSGSHFQAIGASIETRMKDDVIENCLNDICLSSQQEDECVIQAIEQLGKGILDHCPLCNCKLVPGHSVCCHYNQAIRTVQHNHIKYRIAKALRGIPGVHVKLEQKELHWDQQGQQRKQTPDITFTWDTGGDIYNIEDKKLNGKSTRFNGTFNKFSIDINVKEEDASTARAKSPKSLAAEGERIKNYKYRNWYDENGYYNLPFVITSRGTLGQDAELVLEWMKEVSRKKGKLVNISQLKKEIMVSIKKANTAAINNYTREMEARCNF</sequence>
<feature type="compositionally biased region" description="Low complexity" evidence="1">
    <location>
        <begin position="80"/>
        <end position="93"/>
    </location>
</feature>
<name>A0A5J4W663_9EUKA</name>
<accession>A0A5J4W663</accession>
<dbReference type="InterPro" id="IPR000477">
    <property type="entry name" value="RT_dom"/>
</dbReference>
<dbReference type="Gene3D" id="3.30.70.270">
    <property type="match status" value="1"/>
</dbReference>
<dbReference type="PANTHER" id="PTHR35450">
    <property type="entry name" value="REVERSE TRANSCRIPTASE DOMAIN-CONTAINING PROTEIN"/>
    <property type="match status" value="1"/>
</dbReference>
<feature type="compositionally biased region" description="Basic and acidic residues" evidence="1">
    <location>
        <begin position="26"/>
        <end position="40"/>
    </location>
</feature>
<dbReference type="OrthoDB" id="1421278at2759"/>
<dbReference type="Pfam" id="PF00078">
    <property type="entry name" value="RVT_1"/>
    <property type="match status" value="1"/>
</dbReference>
<protein>
    <recommendedName>
        <fullName evidence="2">Reverse transcriptase domain-containing protein</fullName>
    </recommendedName>
</protein>
<feature type="compositionally biased region" description="Low complexity" evidence="1">
    <location>
        <begin position="849"/>
        <end position="860"/>
    </location>
</feature>
<organism evidence="3 4">
    <name type="scientific">Streblomastix strix</name>
    <dbReference type="NCBI Taxonomy" id="222440"/>
    <lineage>
        <taxon>Eukaryota</taxon>
        <taxon>Metamonada</taxon>
        <taxon>Preaxostyla</taxon>
        <taxon>Oxymonadida</taxon>
        <taxon>Streblomastigidae</taxon>
        <taxon>Streblomastix</taxon>
    </lineage>
</organism>
<feature type="compositionally biased region" description="Polar residues" evidence="1">
    <location>
        <begin position="51"/>
        <end position="70"/>
    </location>
</feature>
<evidence type="ECO:0000313" key="3">
    <source>
        <dbReference type="EMBL" id="KAA6390441.1"/>
    </source>
</evidence>
<feature type="compositionally biased region" description="Polar residues" evidence="1">
    <location>
        <begin position="861"/>
        <end position="870"/>
    </location>
</feature>
<dbReference type="InterPro" id="IPR043502">
    <property type="entry name" value="DNA/RNA_pol_sf"/>
</dbReference>
<dbReference type="InterPro" id="IPR043128">
    <property type="entry name" value="Rev_trsase/Diguanyl_cyclase"/>
</dbReference>
<dbReference type="Proteomes" id="UP000324800">
    <property type="component" value="Unassembled WGS sequence"/>
</dbReference>
<reference evidence="3 4" key="1">
    <citation type="submission" date="2019-03" db="EMBL/GenBank/DDBJ databases">
        <title>Single cell metagenomics reveals metabolic interactions within the superorganism composed of flagellate Streblomastix strix and complex community of Bacteroidetes bacteria on its surface.</title>
        <authorList>
            <person name="Treitli S.C."/>
            <person name="Kolisko M."/>
            <person name="Husnik F."/>
            <person name="Keeling P."/>
            <person name="Hampl V."/>
        </authorList>
    </citation>
    <scope>NUCLEOTIDE SEQUENCE [LARGE SCALE GENOMIC DNA]</scope>
    <source>
        <strain evidence="3">ST1C</strain>
    </source>
</reference>
<gene>
    <name evidence="3" type="ORF">EZS28_014032</name>
</gene>
<evidence type="ECO:0000256" key="1">
    <source>
        <dbReference type="SAM" id="MobiDB-lite"/>
    </source>
</evidence>
<proteinExistence type="predicted"/>
<feature type="compositionally biased region" description="Basic and acidic residues" evidence="1">
    <location>
        <begin position="7"/>
        <end position="17"/>
    </location>
</feature>
<evidence type="ECO:0000313" key="4">
    <source>
        <dbReference type="Proteomes" id="UP000324800"/>
    </source>
</evidence>